<dbReference type="Proteomes" id="UP000016922">
    <property type="component" value="Unassembled WGS sequence"/>
</dbReference>
<proteinExistence type="predicted"/>
<reference evidence="3 4" key="1">
    <citation type="journal article" date="2013" name="BMC Genomics">
        <title>Genomics-driven discovery of the pneumocandin biosynthetic gene cluster in the fungus Glarea lozoyensis.</title>
        <authorList>
            <person name="Chen L."/>
            <person name="Yue Q."/>
            <person name="Zhang X."/>
            <person name="Xiang M."/>
            <person name="Wang C."/>
            <person name="Li S."/>
            <person name="Che Y."/>
            <person name="Ortiz-Lopez F.J."/>
            <person name="Bills G.F."/>
            <person name="Liu X."/>
            <person name="An Z."/>
        </authorList>
    </citation>
    <scope>NUCLEOTIDE SEQUENCE [LARGE SCALE GENOMIC DNA]</scope>
    <source>
        <strain evidence="4">ATCC 20868 / MF5171</strain>
    </source>
</reference>
<dbReference type="EMBL" id="KE145353">
    <property type="protein sequence ID" value="EPE35882.1"/>
    <property type="molecule type" value="Genomic_DNA"/>
</dbReference>
<dbReference type="KEGG" id="glz:GLAREA_05220"/>
<dbReference type="SUPFAM" id="SSF49899">
    <property type="entry name" value="Concanavalin A-like lectins/glucanases"/>
    <property type="match status" value="1"/>
</dbReference>
<dbReference type="InterPro" id="IPR000757">
    <property type="entry name" value="Beta-glucanase-like"/>
</dbReference>
<feature type="domain" description="GH16" evidence="2">
    <location>
        <begin position="77"/>
        <end position="292"/>
    </location>
</feature>
<sequence length="381" mass="42295">MFLFTISLCLFTALVVADDLTSCTSFSINGSSKQNFQYYRFYDFRNLGANTTVAVNSQVRFRDRLRAANVANTSWTDDWKIRDQLKEPSEHNDLRWRYTPQNVAIGTTASDVSNSENISTFLSLTASCIGDQTGAEIDFTATDVLYASIRARVRVGGDSSAVAGIFTYHSDTSESDIEILTRDTQSNIHYSNQPTTDDSSRTIPGATFNVTMAGGVKWTDWQTYRLDWLPNQSAWYVNGVQTINTTTNVPREPSAIIFNMWSNGGLFSGRMIQGSRARMDIAWIELLFDTSQGYKFHDSNQETKVCSIDQMGRGTTSTGSKSNGNMKGGLVLPALSPDSQKWILRNVLKQSPKSTLSARKGIPVHETCQAKDSVKCALQHP</sequence>
<keyword evidence="3" id="KW-0430">Lectin</keyword>
<protein>
    <submittedName>
        <fullName evidence="3">Concanavalin A-like lectins/glucanase</fullName>
    </submittedName>
</protein>
<dbReference type="PROSITE" id="PS51762">
    <property type="entry name" value="GH16_2"/>
    <property type="match status" value="1"/>
</dbReference>
<evidence type="ECO:0000259" key="2">
    <source>
        <dbReference type="PROSITE" id="PS51762"/>
    </source>
</evidence>
<evidence type="ECO:0000313" key="3">
    <source>
        <dbReference type="EMBL" id="EPE35882.1"/>
    </source>
</evidence>
<evidence type="ECO:0000313" key="4">
    <source>
        <dbReference type="Proteomes" id="UP000016922"/>
    </source>
</evidence>
<dbReference type="OrthoDB" id="4388755at2759"/>
<gene>
    <name evidence="3" type="ORF">GLAREA_05220</name>
</gene>
<dbReference type="HOGENOM" id="CLU_039765_0_0_1"/>
<dbReference type="GO" id="GO:0005975">
    <property type="term" value="P:carbohydrate metabolic process"/>
    <property type="evidence" value="ECO:0007669"/>
    <property type="project" value="InterPro"/>
</dbReference>
<dbReference type="GeneID" id="19464274"/>
<keyword evidence="1" id="KW-0732">Signal</keyword>
<accession>S3DBT0</accession>
<dbReference type="OMA" id="WVELLFN"/>
<dbReference type="RefSeq" id="XP_008076700.1">
    <property type="nucleotide sequence ID" value="XM_008078509.1"/>
</dbReference>
<feature type="signal peptide" evidence="1">
    <location>
        <begin position="1"/>
        <end position="17"/>
    </location>
</feature>
<dbReference type="InterPro" id="IPR013320">
    <property type="entry name" value="ConA-like_dom_sf"/>
</dbReference>
<organism evidence="3 4">
    <name type="scientific">Glarea lozoyensis (strain ATCC 20868 / MF5171)</name>
    <dbReference type="NCBI Taxonomy" id="1116229"/>
    <lineage>
        <taxon>Eukaryota</taxon>
        <taxon>Fungi</taxon>
        <taxon>Dikarya</taxon>
        <taxon>Ascomycota</taxon>
        <taxon>Pezizomycotina</taxon>
        <taxon>Leotiomycetes</taxon>
        <taxon>Helotiales</taxon>
        <taxon>Helotiaceae</taxon>
        <taxon>Glarea</taxon>
    </lineage>
</organism>
<keyword evidence="4" id="KW-1185">Reference proteome</keyword>
<dbReference type="PANTHER" id="PTHR38121:SF4">
    <property type="entry name" value="GH16 DOMAIN-CONTAINING PROTEIN-RELATED"/>
    <property type="match status" value="1"/>
</dbReference>
<evidence type="ECO:0000256" key="1">
    <source>
        <dbReference type="SAM" id="SignalP"/>
    </source>
</evidence>
<name>S3DBT0_GLAL2</name>
<dbReference type="CDD" id="cd00413">
    <property type="entry name" value="Glyco_hydrolase_16"/>
    <property type="match status" value="1"/>
</dbReference>
<dbReference type="Gene3D" id="2.60.120.200">
    <property type="match status" value="1"/>
</dbReference>
<dbReference type="AlphaFoldDB" id="S3DBT0"/>
<dbReference type="PANTHER" id="PTHR38121">
    <property type="entry name" value="GH16 DOMAIN-CONTAINING PROTEIN"/>
    <property type="match status" value="1"/>
</dbReference>
<dbReference type="Pfam" id="PF00722">
    <property type="entry name" value="Glyco_hydro_16"/>
    <property type="match status" value="1"/>
</dbReference>
<dbReference type="eggNOG" id="ENOG502SNV9">
    <property type="taxonomic scope" value="Eukaryota"/>
</dbReference>
<feature type="chain" id="PRO_5004508327" evidence="1">
    <location>
        <begin position="18"/>
        <end position="381"/>
    </location>
</feature>
<dbReference type="GO" id="GO:0004553">
    <property type="term" value="F:hydrolase activity, hydrolyzing O-glycosyl compounds"/>
    <property type="evidence" value="ECO:0007669"/>
    <property type="project" value="InterPro"/>
</dbReference>
<dbReference type="GO" id="GO:0030246">
    <property type="term" value="F:carbohydrate binding"/>
    <property type="evidence" value="ECO:0007669"/>
    <property type="project" value="UniProtKB-KW"/>
</dbReference>